<accession>E8V6M8</accession>
<evidence type="ECO:0000256" key="6">
    <source>
        <dbReference type="SAM" id="Phobius"/>
    </source>
</evidence>
<feature type="transmembrane region" description="Helical" evidence="6">
    <location>
        <begin position="132"/>
        <end position="153"/>
    </location>
</feature>
<keyword evidence="8" id="KW-1185">Reference proteome</keyword>
<gene>
    <name evidence="7" type="ordered locus">AciPR4_1963</name>
</gene>
<reference evidence="7 8" key="1">
    <citation type="journal article" date="2012" name="Stand. Genomic Sci.">
        <title>Complete genome sequence of Terriglobus saanensis type strain SP1PR4(T), an Acidobacteria from tundra soil.</title>
        <authorList>
            <person name="Rawat S.R."/>
            <person name="Mannisto M.K."/>
            <person name="Starovoytov V."/>
            <person name="Goodwin L."/>
            <person name="Nolan M."/>
            <person name="Hauser L."/>
            <person name="Land M."/>
            <person name="Davenport K.W."/>
            <person name="Woyke T."/>
            <person name="Haggblom M.M."/>
        </authorList>
    </citation>
    <scope>NUCLEOTIDE SEQUENCE</scope>
    <source>
        <strain evidence="8">ATCC BAA-1853 / DSM 23119 / SP1PR4</strain>
    </source>
</reference>
<dbReference type="PANTHER" id="PTHR30250">
    <property type="entry name" value="PST FAMILY PREDICTED COLANIC ACID TRANSPORTER"/>
    <property type="match status" value="1"/>
</dbReference>
<keyword evidence="4 6" id="KW-1133">Transmembrane helix</keyword>
<organism evidence="7 8">
    <name type="scientific">Terriglobus saanensis (strain ATCC BAA-1853 / DSM 23119 / SP1PR4)</name>
    <dbReference type="NCBI Taxonomy" id="401053"/>
    <lineage>
        <taxon>Bacteria</taxon>
        <taxon>Pseudomonadati</taxon>
        <taxon>Acidobacteriota</taxon>
        <taxon>Terriglobia</taxon>
        <taxon>Terriglobales</taxon>
        <taxon>Acidobacteriaceae</taxon>
        <taxon>Terriglobus</taxon>
    </lineage>
</organism>
<feature type="transmembrane region" description="Helical" evidence="6">
    <location>
        <begin position="165"/>
        <end position="187"/>
    </location>
</feature>
<dbReference type="KEGG" id="tsa:AciPR4_1963"/>
<feature type="transmembrane region" description="Helical" evidence="6">
    <location>
        <begin position="101"/>
        <end position="126"/>
    </location>
</feature>
<name>E8V6M8_TERSS</name>
<feature type="transmembrane region" description="Helical" evidence="6">
    <location>
        <begin position="193"/>
        <end position="212"/>
    </location>
</feature>
<feature type="transmembrane region" description="Helical" evidence="6">
    <location>
        <begin position="68"/>
        <end position="89"/>
    </location>
</feature>
<evidence type="ECO:0000256" key="5">
    <source>
        <dbReference type="ARBA" id="ARBA00023136"/>
    </source>
</evidence>
<proteinExistence type="predicted"/>
<dbReference type="InterPro" id="IPR050833">
    <property type="entry name" value="Poly_Biosynth_Transport"/>
</dbReference>
<sequence length="454" mass="48912">MSAATEKDVPIDPIPIAKAVKPAARGVRIISQTIGSRVFIQGLNILTGIMTARILAPAGRGQLAAITLWSQLLAGMTTFGLPSALIYYIRNRPKQTATLMVNSLFMSTVLSVLVAIVGAICMPMWLHQYPLWAIRAAQWFLIVTPLCSTTLIFRGGIEATGSFSTSNFAQILNPAMILASLLILLATHQFNTLNASGAYILAAAPPFFLLAWRSRKLFGSDRKISFTTQKLLLSYGIRSYGIDLIGALALQVDQVLVVSFLRPADLGVYVVMLSLSRILNIFQNSVVTVLFPKATGLSIEQAVAMTARAARVSTAITSVCALCIALLGPLLLRIFYGAEYAKSSFTLRVLLVEVTIAGCAFVLAQAFMALGKPGLVTFLQGVGLAVSVPMMFLLIPRWGTLGAATALLVSTLLRLALIYGSFIFVLKVRPPSLLINRDDINLLLVALRKKGVRV</sequence>
<protein>
    <submittedName>
        <fullName evidence="7">Polysaccharide biosynthesis protein</fullName>
    </submittedName>
</protein>
<keyword evidence="3 6" id="KW-0812">Transmembrane</keyword>
<evidence type="ECO:0000256" key="4">
    <source>
        <dbReference type="ARBA" id="ARBA00022989"/>
    </source>
</evidence>
<dbReference type="InterPro" id="IPR002797">
    <property type="entry name" value="Polysacc_synth"/>
</dbReference>
<dbReference type="eggNOG" id="COG2244">
    <property type="taxonomic scope" value="Bacteria"/>
</dbReference>
<keyword evidence="2" id="KW-1003">Cell membrane</keyword>
<comment type="subcellular location">
    <subcellularLocation>
        <location evidence="1">Cell membrane</location>
        <topology evidence="1">Multi-pass membrane protein</topology>
    </subcellularLocation>
</comment>
<feature type="transmembrane region" description="Helical" evidence="6">
    <location>
        <begin position="401"/>
        <end position="426"/>
    </location>
</feature>
<evidence type="ECO:0000256" key="3">
    <source>
        <dbReference type="ARBA" id="ARBA00022692"/>
    </source>
</evidence>
<dbReference type="AlphaFoldDB" id="E8V6M8"/>
<dbReference type="STRING" id="401053.AciPR4_1963"/>
<dbReference type="OrthoDB" id="8482265at2"/>
<evidence type="ECO:0000313" key="7">
    <source>
        <dbReference type="EMBL" id="ADV82767.1"/>
    </source>
</evidence>
<dbReference type="HOGENOM" id="CLU_050201_0_0_0"/>
<dbReference type="Proteomes" id="UP000006844">
    <property type="component" value="Chromosome"/>
</dbReference>
<dbReference type="PANTHER" id="PTHR30250:SF11">
    <property type="entry name" value="O-ANTIGEN TRANSPORTER-RELATED"/>
    <property type="match status" value="1"/>
</dbReference>
<dbReference type="GO" id="GO:0005886">
    <property type="term" value="C:plasma membrane"/>
    <property type="evidence" value="ECO:0007669"/>
    <property type="project" value="UniProtKB-SubCell"/>
</dbReference>
<evidence type="ECO:0000256" key="1">
    <source>
        <dbReference type="ARBA" id="ARBA00004651"/>
    </source>
</evidence>
<dbReference type="RefSeq" id="WP_013568500.1">
    <property type="nucleotide sequence ID" value="NC_014963.1"/>
</dbReference>
<dbReference type="Pfam" id="PF01943">
    <property type="entry name" value="Polysacc_synt"/>
    <property type="match status" value="1"/>
</dbReference>
<feature type="transmembrane region" description="Helical" evidence="6">
    <location>
        <begin position="347"/>
        <end position="368"/>
    </location>
</feature>
<feature type="transmembrane region" description="Helical" evidence="6">
    <location>
        <begin position="375"/>
        <end position="395"/>
    </location>
</feature>
<keyword evidence="5 6" id="KW-0472">Membrane</keyword>
<evidence type="ECO:0000256" key="2">
    <source>
        <dbReference type="ARBA" id="ARBA00022475"/>
    </source>
</evidence>
<feature type="transmembrane region" description="Helical" evidence="6">
    <location>
        <begin position="38"/>
        <end position="56"/>
    </location>
</feature>
<dbReference type="EMBL" id="CP002467">
    <property type="protein sequence ID" value="ADV82767.1"/>
    <property type="molecule type" value="Genomic_DNA"/>
</dbReference>
<feature type="transmembrane region" description="Helical" evidence="6">
    <location>
        <begin position="312"/>
        <end position="335"/>
    </location>
</feature>
<evidence type="ECO:0000313" key="8">
    <source>
        <dbReference type="Proteomes" id="UP000006844"/>
    </source>
</evidence>